<dbReference type="Proteomes" id="UP000501690">
    <property type="component" value="Linkage Group LG3"/>
</dbReference>
<name>A0A4D6LDB8_VIGUN</name>
<keyword evidence="2" id="KW-1185">Reference proteome</keyword>
<protein>
    <submittedName>
        <fullName evidence="1">Uncharacterized protein</fullName>
    </submittedName>
</protein>
<proteinExistence type="predicted"/>
<gene>
    <name evidence="1" type="ORF">DEO72_LG3g1006</name>
</gene>
<evidence type="ECO:0000313" key="1">
    <source>
        <dbReference type="EMBL" id="QCD86483.1"/>
    </source>
</evidence>
<accession>A0A4D6LDB8</accession>
<dbReference type="AlphaFoldDB" id="A0A4D6LDB8"/>
<dbReference type="EMBL" id="CP039347">
    <property type="protein sequence ID" value="QCD86483.1"/>
    <property type="molecule type" value="Genomic_DNA"/>
</dbReference>
<evidence type="ECO:0000313" key="2">
    <source>
        <dbReference type="Proteomes" id="UP000501690"/>
    </source>
</evidence>
<sequence length="218" mass="24549">MAQRRRQRIKATAVARWEESRCSSVAWLWRAVHIDDGTGANGFDAGTSGENDSSRCRPCTVAYSLHELRWCFCWGFWQRDREMKLRLSMWPRRVELPWRNAGRGMCREDEDVVDHWCISGDGVSYEGATGDCFLACATVAGCGRGGYGFWKRAAPGGTYPPPGDFTAAVLVFLILWGLKHVVFLELWLEIASLELWLGMADEHEQLLSCGSGWLVLPV</sequence>
<reference evidence="1 2" key="1">
    <citation type="submission" date="2019-04" db="EMBL/GenBank/DDBJ databases">
        <title>An improved genome assembly and genetic linkage map for asparagus bean, Vigna unguiculata ssp. sesquipedialis.</title>
        <authorList>
            <person name="Xia Q."/>
            <person name="Zhang R."/>
            <person name="Dong Y."/>
        </authorList>
    </citation>
    <scope>NUCLEOTIDE SEQUENCE [LARGE SCALE GENOMIC DNA]</scope>
    <source>
        <tissue evidence="1">Leaf</tissue>
    </source>
</reference>
<organism evidence="1 2">
    <name type="scientific">Vigna unguiculata</name>
    <name type="common">Cowpea</name>
    <dbReference type="NCBI Taxonomy" id="3917"/>
    <lineage>
        <taxon>Eukaryota</taxon>
        <taxon>Viridiplantae</taxon>
        <taxon>Streptophyta</taxon>
        <taxon>Embryophyta</taxon>
        <taxon>Tracheophyta</taxon>
        <taxon>Spermatophyta</taxon>
        <taxon>Magnoliopsida</taxon>
        <taxon>eudicotyledons</taxon>
        <taxon>Gunneridae</taxon>
        <taxon>Pentapetalae</taxon>
        <taxon>rosids</taxon>
        <taxon>fabids</taxon>
        <taxon>Fabales</taxon>
        <taxon>Fabaceae</taxon>
        <taxon>Papilionoideae</taxon>
        <taxon>50 kb inversion clade</taxon>
        <taxon>NPAAA clade</taxon>
        <taxon>indigoferoid/millettioid clade</taxon>
        <taxon>Phaseoleae</taxon>
        <taxon>Vigna</taxon>
    </lineage>
</organism>